<proteinExistence type="predicted"/>
<evidence type="ECO:0000313" key="3">
    <source>
        <dbReference type="EMBL" id="CAH2761055.1"/>
    </source>
</evidence>
<organism evidence="2 5">
    <name type="scientific">Erysipelothrix amsterdamensis</name>
    <dbReference type="NCBI Taxonomy" id="2929157"/>
    <lineage>
        <taxon>Bacteria</taxon>
        <taxon>Bacillati</taxon>
        <taxon>Bacillota</taxon>
        <taxon>Erysipelotrichia</taxon>
        <taxon>Erysipelotrichales</taxon>
        <taxon>Erysipelotrichaceae</taxon>
        <taxon>Erysipelothrix</taxon>
    </lineage>
</organism>
<name>A0AAU9VH43_9FIRM</name>
<evidence type="ECO:0000313" key="5">
    <source>
        <dbReference type="Proteomes" id="UP001154111"/>
    </source>
</evidence>
<dbReference type="EMBL" id="OW659496">
    <property type="protein sequence ID" value="CAH2761055.1"/>
    <property type="molecule type" value="Genomic_DNA"/>
</dbReference>
<dbReference type="EMBL" id="OW659477">
    <property type="protein sequence ID" value="CAH2761044.1"/>
    <property type="molecule type" value="Genomic_DNA"/>
</dbReference>
<keyword evidence="1" id="KW-1133">Transmembrane helix</keyword>
<sequence length="105" mass="12264">MKQAIEGYLQLMLMMISICVLFCIVDLNHKQNNLALCKEHVITRMNHFHSPEIRSSDLEMCKGVLIQTRRDGDRYRVKLIKHITLFSIDLPLKLEDSGLTYMIQT</sequence>
<dbReference type="Proteomes" id="UP001154095">
    <property type="component" value="Chromosome"/>
</dbReference>
<dbReference type="Proteomes" id="UP001154111">
    <property type="component" value="Chromosome"/>
</dbReference>
<dbReference type="AlphaFoldDB" id="A0AAU9VH43"/>
<evidence type="ECO:0000313" key="2">
    <source>
        <dbReference type="EMBL" id="CAH2761044.1"/>
    </source>
</evidence>
<feature type="transmembrane region" description="Helical" evidence="1">
    <location>
        <begin position="7"/>
        <end position="27"/>
    </location>
</feature>
<keyword evidence="4" id="KW-1185">Reference proteome</keyword>
<evidence type="ECO:0000256" key="1">
    <source>
        <dbReference type="SAM" id="Phobius"/>
    </source>
</evidence>
<reference evidence="2" key="1">
    <citation type="submission" date="2022-04" db="EMBL/GenBank/DDBJ databases">
        <authorList>
            <person name="Forde T."/>
        </authorList>
    </citation>
    <scope>NUCLEOTIDE SEQUENCE</scope>
    <source>
        <strain evidence="2">A18Y016a</strain>
        <strain evidence="3">A18Y020d</strain>
    </source>
</reference>
<accession>A0AAU9VH43</accession>
<keyword evidence="1" id="KW-0472">Membrane</keyword>
<keyword evidence="1" id="KW-0812">Transmembrane</keyword>
<gene>
    <name evidence="2" type="ORF">ERYAMS2_00498</name>
    <name evidence="3" type="ORF">ERYAMS_00208</name>
</gene>
<protein>
    <submittedName>
        <fullName evidence="2">Uncharacterized protein</fullName>
    </submittedName>
</protein>
<evidence type="ECO:0000313" key="4">
    <source>
        <dbReference type="Proteomes" id="UP001154095"/>
    </source>
</evidence>